<dbReference type="FunFam" id="2.10.230.10:FF:000002">
    <property type="entry name" value="Molecular chaperone DnaJ"/>
    <property type="match status" value="1"/>
</dbReference>
<dbReference type="GO" id="GO:0005524">
    <property type="term" value="F:ATP binding"/>
    <property type="evidence" value="ECO:0007669"/>
    <property type="project" value="InterPro"/>
</dbReference>
<feature type="domain" description="J" evidence="16">
    <location>
        <begin position="5"/>
        <end position="70"/>
    </location>
</feature>
<dbReference type="RefSeq" id="WP_091909507.1">
    <property type="nucleotide sequence ID" value="NZ_FNLO01000008.1"/>
</dbReference>
<feature type="binding site" evidence="14">
    <location>
        <position position="148"/>
    </location>
    <ligand>
        <name>Zn(2+)</name>
        <dbReference type="ChEBI" id="CHEBI:29105"/>
        <label>1</label>
    </ligand>
</feature>
<dbReference type="GO" id="GO:0005737">
    <property type="term" value="C:cytoplasm"/>
    <property type="evidence" value="ECO:0007669"/>
    <property type="project" value="UniProtKB-SubCell"/>
</dbReference>
<evidence type="ECO:0000256" key="6">
    <source>
        <dbReference type="ARBA" id="ARBA00022737"/>
    </source>
</evidence>
<evidence type="ECO:0000256" key="7">
    <source>
        <dbReference type="ARBA" id="ARBA00022771"/>
    </source>
</evidence>
<evidence type="ECO:0000256" key="9">
    <source>
        <dbReference type="ARBA" id="ARBA00023016"/>
    </source>
</evidence>
<evidence type="ECO:0000256" key="4">
    <source>
        <dbReference type="ARBA" id="ARBA00022705"/>
    </source>
</evidence>
<evidence type="ECO:0000259" key="16">
    <source>
        <dbReference type="PROSITE" id="PS50076"/>
    </source>
</evidence>
<dbReference type="STRING" id="1770053.SAMN05216551_10897"/>
<feature type="repeat" description="CXXCXGXG motif" evidence="14">
    <location>
        <begin position="148"/>
        <end position="155"/>
    </location>
</feature>
<feature type="repeat" description="CXXCXGXG motif" evidence="14">
    <location>
        <begin position="201"/>
        <end position="208"/>
    </location>
</feature>
<keyword evidence="5 14" id="KW-0479">Metal-binding</keyword>
<evidence type="ECO:0000313" key="18">
    <source>
        <dbReference type="EMBL" id="SDV49457.1"/>
    </source>
</evidence>
<feature type="repeat" description="CXXCXGXG motif" evidence="14">
    <location>
        <begin position="165"/>
        <end position="172"/>
    </location>
</feature>
<feature type="binding site" evidence="14">
    <location>
        <position position="168"/>
    </location>
    <ligand>
        <name>Zn(2+)</name>
        <dbReference type="ChEBI" id="CHEBI:29105"/>
        <label>2</label>
    </ligand>
</feature>
<dbReference type="InterPro" id="IPR001623">
    <property type="entry name" value="DnaJ_domain"/>
</dbReference>
<dbReference type="Pfam" id="PF00226">
    <property type="entry name" value="DnaJ"/>
    <property type="match status" value="1"/>
</dbReference>
<keyword evidence="8 14" id="KW-0862">Zinc</keyword>
<dbReference type="InterPro" id="IPR001305">
    <property type="entry name" value="HSP_DnaJ_Cys-rich_dom"/>
</dbReference>
<feature type="binding site" evidence="14">
    <location>
        <position position="201"/>
    </location>
    <ligand>
        <name>Zn(2+)</name>
        <dbReference type="ChEBI" id="CHEBI:29105"/>
        <label>1</label>
    </ligand>
</feature>
<evidence type="ECO:0000256" key="15">
    <source>
        <dbReference type="PROSITE-ProRule" id="PRU00546"/>
    </source>
</evidence>
<evidence type="ECO:0000256" key="12">
    <source>
        <dbReference type="ARBA" id="ARBA00061004"/>
    </source>
</evidence>
<evidence type="ECO:0000259" key="17">
    <source>
        <dbReference type="PROSITE" id="PS51188"/>
    </source>
</evidence>
<dbReference type="SUPFAM" id="SSF49493">
    <property type="entry name" value="HSP40/DnaJ peptide-binding domain"/>
    <property type="match status" value="2"/>
</dbReference>
<dbReference type="AlphaFoldDB" id="A0A1H2PT95"/>
<dbReference type="OrthoDB" id="9779889at2"/>
<comment type="domain">
    <text evidence="14">The J domain is necessary and sufficient to stimulate DnaK ATPase activity. Zinc center 1 plays an important role in the autonomous, DnaK-independent chaperone activity of DnaJ. Zinc center 2 is essential for interaction with DnaK and for DnaJ activity.</text>
</comment>
<sequence length="375" mass="40729">MAKRDFYEVLGVAKNASDDELKKSYRKLAMKYHPDRNPDDKSAEERFKEVKEAYEMLSDPQKRAAYDQYGHAGVDPNMGAGQQGFGGFAEAFGDIFGDIFGAQAGARGGRSGPQVYRGSDLRYSMEITLEQAAHGYDTTIRVPGWNNCDVCHGSGAKPGTSPQTCGTCGGVGQVRMSQGFFSIQQTCPKCHGTGTVIPEPCTHCHGAGKLKTTKTLEVKIPAGIDDGMRIRSAGNGEPGLNNGPSGDLYVEIHIKRHPVFERDGDDLHCEMPISFTRAALGGEIEVPTLAGKASFTVPEGTQSGKTFRLRGKGIKGLRSSVPGDLYVHVQVETPVKLTDRQRELLRSFEDTLAEGGDRHSPQSQGWFDKMKSFFA</sequence>
<keyword evidence="6 14" id="KW-0677">Repeat</keyword>
<feature type="binding site" evidence="14">
    <location>
        <position position="151"/>
    </location>
    <ligand>
        <name>Zn(2+)</name>
        <dbReference type="ChEBI" id="CHEBI:29105"/>
        <label>1</label>
    </ligand>
</feature>
<keyword evidence="3 14" id="KW-0963">Cytoplasm</keyword>
<dbReference type="Pfam" id="PF01556">
    <property type="entry name" value="DnaJ_C"/>
    <property type="match status" value="1"/>
</dbReference>
<evidence type="ECO:0000256" key="11">
    <source>
        <dbReference type="ARBA" id="ARBA00053423"/>
    </source>
</evidence>
<dbReference type="Proteomes" id="UP000243719">
    <property type="component" value="Unassembled WGS sequence"/>
</dbReference>
<comment type="subcellular location">
    <subcellularLocation>
        <location evidence="1 14">Cytoplasm</location>
    </subcellularLocation>
</comment>
<keyword evidence="9 14" id="KW-0346">Stress response</keyword>
<dbReference type="NCBIfam" id="NF008035">
    <property type="entry name" value="PRK10767.1"/>
    <property type="match status" value="1"/>
</dbReference>
<dbReference type="InterPro" id="IPR008971">
    <property type="entry name" value="HSP40/DnaJ_pept-bd"/>
</dbReference>
<dbReference type="GO" id="GO:0006260">
    <property type="term" value="P:DNA replication"/>
    <property type="evidence" value="ECO:0007669"/>
    <property type="project" value="UniProtKB-KW"/>
</dbReference>
<dbReference type="GO" id="GO:0008270">
    <property type="term" value="F:zinc ion binding"/>
    <property type="evidence" value="ECO:0007669"/>
    <property type="project" value="UniProtKB-UniRule"/>
</dbReference>
<dbReference type="Gene3D" id="1.10.287.110">
    <property type="entry name" value="DnaJ domain"/>
    <property type="match status" value="1"/>
</dbReference>
<dbReference type="CDD" id="cd10747">
    <property type="entry name" value="DnaJ_C"/>
    <property type="match status" value="1"/>
</dbReference>
<gene>
    <name evidence="14" type="primary">dnaJ</name>
    <name evidence="18" type="ORF">SAMN05216551_10897</name>
</gene>
<feature type="binding site" evidence="14">
    <location>
        <position position="187"/>
    </location>
    <ligand>
        <name>Zn(2+)</name>
        <dbReference type="ChEBI" id="CHEBI:29105"/>
        <label>2</label>
    </ligand>
</feature>
<dbReference type="CDD" id="cd10719">
    <property type="entry name" value="DnaJ_zf"/>
    <property type="match status" value="1"/>
</dbReference>
<dbReference type="GO" id="GO:0031072">
    <property type="term" value="F:heat shock protein binding"/>
    <property type="evidence" value="ECO:0007669"/>
    <property type="project" value="InterPro"/>
</dbReference>
<dbReference type="InterPro" id="IPR012724">
    <property type="entry name" value="DnaJ"/>
</dbReference>
<keyword evidence="10 14" id="KW-0143">Chaperone</keyword>
<dbReference type="PROSITE" id="PS50076">
    <property type="entry name" value="DNAJ_2"/>
    <property type="match status" value="1"/>
</dbReference>
<dbReference type="CDD" id="cd06257">
    <property type="entry name" value="DnaJ"/>
    <property type="match status" value="1"/>
</dbReference>
<comment type="cofactor">
    <cofactor evidence="14">
        <name>Zn(2+)</name>
        <dbReference type="ChEBI" id="CHEBI:29105"/>
    </cofactor>
    <text evidence="14">Binds 2 Zn(2+) ions per monomer.</text>
</comment>
<accession>A0A1H2PT95</accession>
<name>A0A1H2PT95_9BURK</name>
<comment type="subunit">
    <text evidence="2 14">Homodimer.</text>
</comment>
<comment type="similarity">
    <text evidence="12 14">Belongs to the DnaJ family.</text>
</comment>
<keyword evidence="19" id="KW-1185">Reference proteome</keyword>
<dbReference type="SMART" id="SM00271">
    <property type="entry name" value="DnaJ"/>
    <property type="match status" value="1"/>
</dbReference>
<protein>
    <recommendedName>
        <fullName evidence="13 14">Chaperone protein DnaJ</fullName>
    </recommendedName>
</protein>
<comment type="function">
    <text evidence="11 14">Participates actively in the response to hyperosmotic and heat shock by preventing the aggregation of stress-denatured proteins and by disaggregating proteins, also in an autonomous, DnaK-independent fashion. Unfolded proteins bind initially to DnaJ; upon interaction with the DnaJ-bound protein, DnaK hydrolyzes its bound ATP, resulting in the formation of a stable complex. GrpE releases ADP from DnaK; ATP binding to DnaK triggers the release of the substrate protein, thus completing the reaction cycle. Several rounds of ATP-dependent interactions between DnaJ, DnaK and GrpE are required for fully efficient folding. Also involved, together with DnaK and GrpE, in the DNA replication of plasmids through activation of initiation proteins.</text>
</comment>
<feature type="domain" description="CR-type" evidence="17">
    <location>
        <begin position="135"/>
        <end position="213"/>
    </location>
</feature>
<evidence type="ECO:0000256" key="10">
    <source>
        <dbReference type="ARBA" id="ARBA00023186"/>
    </source>
</evidence>
<evidence type="ECO:0000256" key="2">
    <source>
        <dbReference type="ARBA" id="ARBA00011738"/>
    </source>
</evidence>
<feature type="binding site" evidence="14">
    <location>
        <position position="190"/>
    </location>
    <ligand>
        <name>Zn(2+)</name>
        <dbReference type="ChEBI" id="CHEBI:29105"/>
        <label>2</label>
    </ligand>
</feature>
<dbReference type="PROSITE" id="PS00636">
    <property type="entry name" value="DNAJ_1"/>
    <property type="match status" value="1"/>
</dbReference>
<dbReference type="SUPFAM" id="SSF46565">
    <property type="entry name" value="Chaperone J-domain"/>
    <property type="match status" value="1"/>
</dbReference>
<evidence type="ECO:0000313" key="19">
    <source>
        <dbReference type="Proteomes" id="UP000243719"/>
    </source>
</evidence>
<evidence type="ECO:0000256" key="5">
    <source>
        <dbReference type="ARBA" id="ARBA00022723"/>
    </source>
</evidence>
<keyword evidence="4 14" id="KW-0235">DNA replication</keyword>
<organism evidence="18 19">
    <name type="scientific">Chitinasiproducens palmae</name>
    <dbReference type="NCBI Taxonomy" id="1770053"/>
    <lineage>
        <taxon>Bacteria</taxon>
        <taxon>Pseudomonadati</taxon>
        <taxon>Pseudomonadota</taxon>
        <taxon>Betaproteobacteria</taxon>
        <taxon>Burkholderiales</taxon>
        <taxon>Burkholderiaceae</taxon>
        <taxon>Chitinasiproducens</taxon>
    </lineage>
</organism>
<dbReference type="HAMAP" id="MF_01152">
    <property type="entry name" value="DnaJ"/>
    <property type="match status" value="1"/>
</dbReference>
<dbReference type="FunFam" id="1.10.287.110:FF:000034">
    <property type="entry name" value="Chaperone protein DnaJ"/>
    <property type="match status" value="1"/>
</dbReference>
<dbReference type="Gene3D" id="2.60.260.20">
    <property type="entry name" value="Urease metallochaperone UreE, N-terminal domain"/>
    <property type="match status" value="2"/>
</dbReference>
<evidence type="ECO:0000256" key="14">
    <source>
        <dbReference type="HAMAP-Rule" id="MF_01152"/>
    </source>
</evidence>
<dbReference type="PANTHER" id="PTHR43096">
    <property type="entry name" value="DNAJ HOMOLOG 1, MITOCHONDRIAL-RELATED"/>
    <property type="match status" value="1"/>
</dbReference>
<dbReference type="GO" id="GO:0042026">
    <property type="term" value="P:protein refolding"/>
    <property type="evidence" value="ECO:0007669"/>
    <property type="project" value="TreeGrafter"/>
</dbReference>
<feature type="binding site" evidence="14">
    <location>
        <position position="204"/>
    </location>
    <ligand>
        <name>Zn(2+)</name>
        <dbReference type="ChEBI" id="CHEBI:29105"/>
        <label>1</label>
    </ligand>
</feature>
<dbReference type="SUPFAM" id="SSF57938">
    <property type="entry name" value="DnaJ/Hsp40 cysteine-rich domain"/>
    <property type="match status" value="1"/>
</dbReference>
<dbReference type="InterPro" id="IPR036869">
    <property type="entry name" value="J_dom_sf"/>
</dbReference>
<dbReference type="InterPro" id="IPR018253">
    <property type="entry name" value="DnaJ_domain_CS"/>
</dbReference>
<evidence type="ECO:0000256" key="8">
    <source>
        <dbReference type="ARBA" id="ARBA00022833"/>
    </source>
</evidence>
<feature type="zinc finger region" description="CR-type" evidence="15">
    <location>
        <begin position="135"/>
        <end position="213"/>
    </location>
</feature>
<dbReference type="GO" id="GO:0009408">
    <property type="term" value="P:response to heat"/>
    <property type="evidence" value="ECO:0007669"/>
    <property type="project" value="InterPro"/>
</dbReference>
<evidence type="ECO:0000256" key="1">
    <source>
        <dbReference type="ARBA" id="ARBA00004496"/>
    </source>
</evidence>
<dbReference type="InterPro" id="IPR036410">
    <property type="entry name" value="HSP_DnaJ_Cys-rich_dom_sf"/>
</dbReference>
<dbReference type="NCBIfam" id="TIGR02349">
    <property type="entry name" value="DnaJ_bact"/>
    <property type="match status" value="1"/>
</dbReference>
<dbReference type="EMBL" id="FNLO01000008">
    <property type="protein sequence ID" value="SDV49457.1"/>
    <property type="molecule type" value="Genomic_DNA"/>
</dbReference>
<proteinExistence type="inferred from homology"/>
<dbReference type="GO" id="GO:0051082">
    <property type="term" value="F:unfolded protein binding"/>
    <property type="evidence" value="ECO:0007669"/>
    <property type="project" value="UniProtKB-UniRule"/>
</dbReference>
<dbReference type="PANTHER" id="PTHR43096:SF48">
    <property type="entry name" value="CHAPERONE PROTEIN DNAJ"/>
    <property type="match status" value="1"/>
</dbReference>
<dbReference type="FunFam" id="2.60.260.20:FF:000004">
    <property type="entry name" value="Molecular chaperone DnaJ"/>
    <property type="match status" value="1"/>
</dbReference>
<dbReference type="Gene3D" id="2.10.230.10">
    <property type="entry name" value="Heat shock protein DnaJ, cysteine-rich domain"/>
    <property type="match status" value="1"/>
</dbReference>
<dbReference type="InterPro" id="IPR002939">
    <property type="entry name" value="DnaJ_C"/>
</dbReference>
<feature type="repeat" description="CXXCXGXG motif" evidence="14">
    <location>
        <begin position="187"/>
        <end position="194"/>
    </location>
</feature>
<reference evidence="19" key="1">
    <citation type="submission" date="2016-09" db="EMBL/GenBank/DDBJ databases">
        <authorList>
            <person name="Varghese N."/>
            <person name="Submissions S."/>
        </authorList>
    </citation>
    <scope>NUCLEOTIDE SEQUENCE [LARGE SCALE GENOMIC DNA]</scope>
    <source>
        <strain evidence="19">JS23</strain>
    </source>
</reference>
<evidence type="ECO:0000256" key="13">
    <source>
        <dbReference type="ARBA" id="ARBA00067609"/>
    </source>
</evidence>
<dbReference type="PROSITE" id="PS51188">
    <property type="entry name" value="ZF_CR"/>
    <property type="match status" value="1"/>
</dbReference>
<evidence type="ECO:0000256" key="3">
    <source>
        <dbReference type="ARBA" id="ARBA00022490"/>
    </source>
</evidence>
<keyword evidence="7 14" id="KW-0863">Zinc-finger</keyword>
<dbReference type="Pfam" id="PF00684">
    <property type="entry name" value="DnaJ_CXXCXGXG"/>
    <property type="match status" value="1"/>
</dbReference>
<dbReference type="PRINTS" id="PR00625">
    <property type="entry name" value="JDOMAIN"/>
</dbReference>
<feature type="binding site" evidence="14">
    <location>
        <position position="165"/>
    </location>
    <ligand>
        <name>Zn(2+)</name>
        <dbReference type="ChEBI" id="CHEBI:29105"/>
        <label>2</label>
    </ligand>
</feature>